<keyword evidence="4 6" id="KW-1133">Transmembrane helix</keyword>
<accession>A0A172X0E1</accession>
<evidence type="ECO:0000313" key="7">
    <source>
        <dbReference type="EMBL" id="ANF30088.1"/>
    </source>
</evidence>
<name>A0A172X0E1_HAFAL</name>
<keyword evidence="3 6" id="KW-0812">Transmembrane</keyword>
<feature type="transmembrane region" description="Helical" evidence="6">
    <location>
        <begin position="87"/>
        <end position="111"/>
    </location>
</feature>
<reference evidence="7" key="1">
    <citation type="journal article" date="2016" name="PLoS ONE">
        <title>Genetic Diversity of O-Antigens in Hafnia alvei and the Development of a Suspension Array for Serotype Detection.</title>
        <authorList>
            <person name="Duan Z."/>
            <person name="Niedziela T."/>
            <person name="Lugowski C."/>
            <person name="Cao B."/>
            <person name="Wang T."/>
            <person name="Xu L."/>
            <person name="Yang B."/>
            <person name="Liu B."/>
            <person name="Wang L."/>
        </authorList>
    </citation>
    <scope>NUCLEOTIDE SEQUENCE</scope>
    <source>
        <strain evidence="7">PCM1214</strain>
    </source>
</reference>
<proteinExistence type="predicted"/>
<evidence type="ECO:0000256" key="2">
    <source>
        <dbReference type="ARBA" id="ARBA00022475"/>
    </source>
</evidence>
<gene>
    <name evidence="7" type="primary">rfbX</name>
</gene>
<evidence type="ECO:0000256" key="5">
    <source>
        <dbReference type="ARBA" id="ARBA00023136"/>
    </source>
</evidence>
<feature type="transmembrane region" description="Helical" evidence="6">
    <location>
        <begin position="330"/>
        <end position="350"/>
    </location>
</feature>
<evidence type="ECO:0000256" key="3">
    <source>
        <dbReference type="ARBA" id="ARBA00022692"/>
    </source>
</evidence>
<keyword evidence="5 6" id="KW-0472">Membrane</keyword>
<feature type="transmembrane region" description="Helical" evidence="6">
    <location>
        <begin position="148"/>
        <end position="170"/>
    </location>
</feature>
<dbReference type="InterPro" id="IPR002797">
    <property type="entry name" value="Polysacc_synth"/>
</dbReference>
<dbReference type="EMBL" id="KX117090">
    <property type="protein sequence ID" value="ANF30088.1"/>
    <property type="molecule type" value="Genomic_DNA"/>
</dbReference>
<feature type="transmembrane region" description="Helical" evidence="6">
    <location>
        <begin position="291"/>
        <end position="310"/>
    </location>
</feature>
<keyword evidence="2" id="KW-1003">Cell membrane</keyword>
<dbReference type="GO" id="GO:0005886">
    <property type="term" value="C:plasma membrane"/>
    <property type="evidence" value="ECO:0007669"/>
    <property type="project" value="UniProtKB-SubCell"/>
</dbReference>
<protein>
    <submittedName>
        <fullName evidence="7">Putative O-antigen transporter</fullName>
    </submittedName>
</protein>
<evidence type="ECO:0000256" key="4">
    <source>
        <dbReference type="ARBA" id="ARBA00022989"/>
    </source>
</evidence>
<feature type="transmembrane region" description="Helical" evidence="6">
    <location>
        <begin position="176"/>
        <end position="199"/>
    </location>
</feature>
<evidence type="ECO:0000256" key="6">
    <source>
        <dbReference type="SAM" id="Phobius"/>
    </source>
</evidence>
<dbReference type="AlphaFoldDB" id="A0A172X0E1"/>
<feature type="transmembrane region" description="Helical" evidence="6">
    <location>
        <begin position="12"/>
        <end position="33"/>
    </location>
</feature>
<dbReference type="InterPro" id="IPR050833">
    <property type="entry name" value="Poly_Biosynth_Transport"/>
</dbReference>
<feature type="transmembrane region" description="Helical" evidence="6">
    <location>
        <begin position="362"/>
        <end position="379"/>
    </location>
</feature>
<dbReference type="PANTHER" id="PTHR30250">
    <property type="entry name" value="PST FAMILY PREDICTED COLANIC ACID TRANSPORTER"/>
    <property type="match status" value="1"/>
</dbReference>
<organism evidence="7">
    <name type="scientific">Hafnia alvei</name>
    <dbReference type="NCBI Taxonomy" id="569"/>
    <lineage>
        <taxon>Bacteria</taxon>
        <taxon>Pseudomonadati</taxon>
        <taxon>Pseudomonadota</taxon>
        <taxon>Gammaproteobacteria</taxon>
        <taxon>Enterobacterales</taxon>
        <taxon>Hafniaceae</taxon>
        <taxon>Hafnia</taxon>
    </lineage>
</organism>
<dbReference type="PANTHER" id="PTHR30250:SF11">
    <property type="entry name" value="O-ANTIGEN TRANSPORTER-RELATED"/>
    <property type="match status" value="1"/>
</dbReference>
<sequence length="418" mass="47072">MVVCVANKKKLINNIMALFVVQFLNYIAPLLVFPYLTRVLGIDGFGVVAVMFSLCSISLIVTDYGFGLSAPYWIAKNRDDKASVSRYIGGVFIIKTVLLIAILTFVLIYLFSINSIVIHNGYFLSGLFLTLIFQTYQPIWFYQGIEELKNVTIFMTISKLTYLGSIFIFVRDRGDTGGVFIALGFSYLVSTTFAIFRIYACGYSILFPKEKKFFIELIKTSSSFFFSRAAVGVYTSASTFIIGSYSGPAQAALYSSAEKLYQAGQNATSPFSQALYPYLSRSKDKSTLFRVIIYALPLLISIICICYYFSPMILRVFYGSEFIDASPILKNFLICSIITFVSINIGYPAFSIIDRLDVVNKSVYTASIIYIILLFFMFINQAINAYNISICILAVESFVLIFRITAFFILNREHNALH</sequence>
<evidence type="ECO:0000256" key="1">
    <source>
        <dbReference type="ARBA" id="ARBA00004651"/>
    </source>
</evidence>
<dbReference type="Pfam" id="PF01943">
    <property type="entry name" value="Polysacc_synt"/>
    <property type="match status" value="1"/>
</dbReference>
<feature type="transmembrane region" description="Helical" evidence="6">
    <location>
        <begin position="45"/>
        <end position="66"/>
    </location>
</feature>
<comment type="subcellular location">
    <subcellularLocation>
        <location evidence="1">Cell membrane</location>
        <topology evidence="1">Multi-pass membrane protein</topology>
    </subcellularLocation>
</comment>
<feature type="transmembrane region" description="Helical" evidence="6">
    <location>
        <begin position="385"/>
        <end position="410"/>
    </location>
</feature>
<feature type="transmembrane region" description="Helical" evidence="6">
    <location>
        <begin position="117"/>
        <end position="136"/>
    </location>
</feature>